<dbReference type="AlphaFoldDB" id="A0A402DIG9"/>
<dbReference type="EMBL" id="BIFY01000099">
    <property type="protein sequence ID" value="GCE62006.1"/>
    <property type="molecule type" value="Genomic_DNA"/>
</dbReference>
<sequence>MIKYKELAIEPDRSSRIAIENANQGHFTVSAPNSPPPGTQILGTFASLLGLLGIFLYFTGWIYRWAYFGWFSLEINRLDLPLRSFLFVPIQVFCGDFRAFLRTFLALVAVAFAIQFTLWILSPLPSYSIVSQSKRKFHQIFHPLGLLVRGIPEALRKDLIAVIWLLIILFWLARIQGSSDARRDAVNDTSTLPVITLVLPEKQIAIGRNPEDVFTDPSLKGYRIIGETKLLEELRGKETNDSKVNPPRVWRLLIQNNNWTYVFRGLSPQSAENERPAILAIREDKEGQLMILAPDVPQSQ</sequence>
<evidence type="ECO:0000313" key="2">
    <source>
        <dbReference type="EMBL" id="GCE62006.1"/>
    </source>
</evidence>
<dbReference type="RefSeq" id="WP_130758152.1">
    <property type="nucleotide sequence ID" value="NZ_BIFY01000099.1"/>
</dbReference>
<reference evidence="3" key="1">
    <citation type="submission" date="2018-12" db="EMBL/GenBank/DDBJ databases">
        <title>Genome sequence of Microcystis aeruginosa NIES-4285.</title>
        <authorList>
            <person name="Tanabe Y."/>
        </authorList>
    </citation>
    <scope>NUCLEOTIDE SEQUENCE [LARGE SCALE GENOMIC DNA]</scope>
    <source>
        <strain evidence="3">NIES-4285</strain>
    </source>
</reference>
<feature type="transmembrane region" description="Helical" evidence="1">
    <location>
        <begin position="99"/>
        <end position="121"/>
    </location>
</feature>
<gene>
    <name evidence="2" type="ORF">MiAbB_03950</name>
</gene>
<keyword evidence="1" id="KW-0812">Transmembrane</keyword>
<organism evidence="2 3">
    <name type="scientific">Microcystis aeruginosa NIES-4285</name>
    <dbReference type="NCBI Taxonomy" id="2497681"/>
    <lineage>
        <taxon>Bacteria</taxon>
        <taxon>Bacillati</taxon>
        <taxon>Cyanobacteriota</taxon>
        <taxon>Cyanophyceae</taxon>
        <taxon>Oscillatoriophycideae</taxon>
        <taxon>Chroococcales</taxon>
        <taxon>Microcystaceae</taxon>
        <taxon>Microcystis</taxon>
    </lineage>
</organism>
<evidence type="ECO:0000313" key="3">
    <source>
        <dbReference type="Proteomes" id="UP000289660"/>
    </source>
</evidence>
<protein>
    <submittedName>
        <fullName evidence="2">Uncharacterized protein</fullName>
    </submittedName>
</protein>
<keyword evidence="1" id="KW-0472">Membrane</keyword>
<evidence type="ECO:0000256" key="1">
    <source>
        <dbReference type="SAM" id="Phobius"/>
    </source>
</evidence>
<dbReference type="Proteomes" id="UP000289660">
    <property type="component" value="Unassembled WGS sequence"/>
</dbReference>
<feature type="transmembrane region" description="Helical" evidence="1">
    <location>
        <begin position="154"/>
        <end position="173"/>
    </location>
</feature>
<keyword evidence="1" id="KW-1133">Transmembrane helix</keyword>
<feature type="transmembrane region" description="Helical" evidence="1">
    <location>
        <begin position="41"/>
        <end position="63"/>
    </location>
</feature>
<comment type="caution">
    <text evidence="2">The sequence shown here is derived from an EMBL/GenBank/DDBJ whole genome shotgun (WGS) entry which is preliminary data.</text>
</comment>
<name>A0A402DIG9_MICAE</name>
<accession>A0A402DIG9</accession>
<proteinExistence type="predicted"/>